<comment type="subcellular location">
    <subcellularLocation>
        <location evidence="1">Membrane</location>
        <topology evidence="1">Multi-pass membrane protein</topology>
    </subcellularLocation>
</comment>
<dbReference type="InterPro" id="IPR051401">
    <property type="entry name" value="GtrA_CellWall_Glycosyl"/>
</dbReference>
<evidence type="ECO:0000256" key="1">
    <source>
        <dbReference type="ARBA" id="ARBA00004141"/>
    </source>
</evidence>
<evidence type="ECO:0000256" key="5">
    <source>
        <dbReference type="ARBA" id="ARBA00023136"/>
    </source>
</evidence>
<feature type="transmembrane region" description="Helical" evidence="6">
    <location>
        <begin position="84"/>
        <end position="106"/>
    </location>
</feature>
<keyword evidence="4 6" id="KW-1133">Transmembrane helix</keyword>
<evidence type="ECO:0000259" key="7">
    <source>
        <dbReference type="Pfam" id="PF04138"/>
    </source>
</evidence>
<dbReference type="InterPro" id="IPR007267">
    <property type="entry name" value="GtrA_DPMS_TM"/>
</dbReference>
<dbReference type="Proteomes" id="UP001499954">
    <property type="component" value="Unassembled WGS sequence"/>
</dbReference>
<feature type="transmembrane region" description="Helical" evidence="6">
    <location>
        <begin position="46"/>
        <end position="63"/>
    </location>
</feature>
<evidence type="ECO:0000256" key="6">
    <source>
        <dbReference type="SAM" id="Phobius"/>
    </source>
</evidence>
<keyword evidence="3 6" id="KW-0812">Transmembrane</keyword>
<organism evidence="8 9">
    <name type="scientific">Agromyces allii</name>
    <dbReference type="NCBI Taxonomy" id="393607"/>
    <lineage>
        <taxon>Bacteria</taxon>
        <taxon>Bacillati</taxon>
        <taxon>Actinomycetota</taxon>
        <taxon>Actinomycetes</taxon>
        <taxon>Micrococcales</taxon>
        <taxon>Microbacteriaceae</taxon>
        <taxon>Agromyces</taxon>
    </lineage>
</organism>
<comment type="caution">
    <text evidence="8">The sequence shown here is derived from an EMBL/GenBank/DDBJ whole genome shotgun (WGS) entry which is preliminary data.</text>
</comment>
<reference evidence="8 9" key="1">
    <citation type="journal article" date="2019" name="Int. J. Syst. Evol. Microbiol.">
        <title>The Global Catalogue of Microorganisms (GCM) 10K type strain sequencing project: providing services to taxonomists for standard genome sequencing and annotation.</title>
        <authorList>
            <consortium name="The Broad Institute Genomics Platform"/>
            <consortium name="The Broad Institute Genome Sequencing Center for Infectious Disease"/>
            <person name="Wu L."/>
            <person name="Ma J."/>
        </authorList>
    </citation>
    <scope>NUCLEOTIDE SEQUENCE [LARGE SCALE GENOMIC DNA]</scope>
    <source>
        <strain evidence="8 9">JCM 13584</strain>
    </source>
</reference>
<dbReference type="EMBL" id="BAAAMK010000002">
    <property type="protein sequence ID" value="GAA1953642.1"/>
    <property type="molecule type" value="Genomic_DNA"/>
</dbReference>
<proteinExistence type="inferred from homology"/>
<evidence type="ECO:0000256" key="4">
    <source>
        <dbReference type="ARBA" id="ARBA00022989"/>
    </source>
</evidence>
<feature type="domain" description="GtrA/DPMS transmembrane" evidence="7">
    <location>
        <begin position="12"/>
        <end position="138"/>
    </location>
</feature>
<feature type="transmembrane region" description="Helical" evidence="6">
    <location>
        <begin position="112"/>
        <end position="133"/>
    </location>
</feature>
<dbReference type="RefSeq" id="WP_157413938.1">
    <property type="nucleotide sequence ID" value="NZ_BAAAMK010000002.1"/>
</dbReference>
<comment type="similarity">
    <text evidence="2">Belongs to the GtrA family.</text>
</comment>
<protein>
    <recommendedName>
        <fullName evidence="7">GtrA/DPMS transmembrane domain-containing protein</fullName>
    </recommendedName>
</protein>
<dbReference type="Pfam" id="PF04138">
    <property type="entry name" value="GtrA_DPMS_TM"/>
    <property type="match status" value="1"/>
</dbReference>
<feature type="transmembrane region" description="Helical" evidence="6">
    <location>
        <begin position="12"/>
        <end position="40"/>
    </location>
</feature>
<accession>A0ABN2QKG3</accession>
<dbReference type="PANTHER" id="PTHR38459">
    <property type="entry name" value="PROPHAGE BACTOPRENOL-LINKED GLUCOSE TRANSLOCASE HOMOLOG"/>
    <property type="match status" value="1"/>
</dbReference>
<evidence type="ECO:0000313" key="8">
    <source>
        <dbReference type="EMBL" id="GAA1953642.1"/>
    </source>
</evidence>
<evidence type="ECO:0000256" key="2">
    <source>
        <dbReference type="ARBA" id="ARBA00009399"/>
    </source>
</evidence>
<dbReference type="PANTHER" id="PTHR38459:SF1">
    <property type="entry name" value="PROPHAGE BACTOPRENOL-LINKED GLUCOSE TRANSLOCASE HOMOLOG"/>
    <property type="match status" value="1"/>
</dbReference>
<evidence type="ECO:0000256" key="3">
    <source>
        <dbReference type="ARBA" id="ARBA00022692"/>
    </source>
</evidence>
<gene>
    <name evidence="8" type="ORF">GCM10009717_19450</name>
</gene>
<name>A0ABN2QKG3_9MICO</name>
<keyword evidence="9" id="KW-1185">Reference proteome</keyword>
<keyword evidence="5 6" id="KW-0472">Membrane</keyword>
<evidence type="ECO:0000313" key="9">
    <source>
        <dbReference type="Proteomes" id="UP001499954"/>
    </source>
</evidence>
<sequence>MRGERLVPELVQFGLVGGAGFLLDVGLFNLLSLTVLSAHAVHGGPLYAKVASTIVAIAANWVGNRWLTFRDRRRPDWLREAIEFGLVSIGGSLLAIGCLGLSHYLLHLTSPIADNVSANVVGLALGSAFRFVAYRYWVYGPRAVPVAARADASI</sequence>